<dbReference type="SUPFAM" id="SSF56672">
    <property type="entry name" value="DNA/RNA polymerases"/>
    <property type="match status" value="1"/>
</dbReference>
<dbReference type="AlphaFoldDB" id="A0A6L2KBY4"/>
<dbReference type="Gene3D" id="3.30.420.10">
    <property type="entry name" value="Ribonuclease H-like superfamily/Ribonuclease H"/>
    <property type="match status" value="1"/>
</dbReference>
<keyword evidence="1" id="KW-0479">Metal-binding</keyword>
<comment type="caution">
    <text evidence="5">The sequence shown here is derived from an EMBL/GenBank/DDBJ whole genome shotgun (WGS) entry which is preliminary data.</text>
</comment>
<dbReference type="PANTHER" id="PTHR42648:SF32">
    <property type="entry name" value="RIBONUCLEASE H-LIKE DOMAIN, GAG-PRE-INTEGRASE DOMAIN PROTEIN-RELATED"/>
    <property type="match status" value="1"/>
</dbReference>
<feature type="compositionally biased region" description="Basic and acidic residues" evidence="3">
    <location>
        <begin position="188"/>
        <end position="202"/>
    </location>
</feature>
<reference evidence="5" key="1">
    <citation type="journal article" date="2019" name="Sci. Rep.">
        <title>Draft genome of Tanacetum cinerariifolium, the natural source of mosquito coil.</title>
        <authorList>
            <person name="Yamashiro T."/>
            <person name="Shiraishi A."/>
            <person name="Satake H."/>
            <person name="Nakayama K."/>
        </authorList>
    </citation>
    <scope>NUCLEOTIDE SEQUENCE</scope>
</reference>
<evidence type="ECO:0000259" key="4">
    <source>
        <dbReference type="PROSITE" id="PS50994"/>
    </source>
</evidence>
<dbReference type="InterPro" id="IPR043502">
    <property type="entry name" value="DNA/RNA_pol_sf"/>
</dbReference>
<dbReference type="InterPro" id="IPR013103">
    <property type="entry name" value="RVT_2"/>
</dbReference>
<protein>
    <recommendedName>
        <fullName evidence="4">Integrase catalytic domain-containing protein</fullName>
    </recommendedName>
</protein>
<sequence length="495" mass="56299">MENEHELSYETFTIVYLRSYEHYKSVGAEVELLEPRDQGEDVELFKAMEMYQGACKKLSIVLCLSWRSDNGTEFKNNDLNQFCGIKGIKREFSVPRTPQQNGIAERKNRTLIEAAITMLADLLLPIPFWAEAVNTAFTAGNQSNPSACVQEQFDAEKEREEGVQQYVLFPVWSSVSINPHNTDGDAAFDEKEPEFEGRKPKSEVNVSLSSSAQSKKHDDKTKREAKGKSPVESLIGYRNFSVGFEDFFDNSINKDNAAELEDITYSDDEDDVGVEADFNNLKISIIVSPIQITRVHKDHPVTQIIDDVSSATQTRSMTKVAKDQGGLSQINNDDFHTGMFACFPSQEEPKREKKDERRIVVRNKARLVAQGHTQEDGINYEEVFAPISAFLYGTIEEEVYVCQPLGFEDPDYPNKVYKVVKVLYGLHQAPRAWYETLANYLLESSFQRGKIDQTLFIKRQKGDILLVQIYVDDINFGSTNKDLCKGFEKLIKDKF</sequence>
<dbReference type="PANTHER" id="PTHR42648">
    <property type="entry name" value="TRANSPOSASE, PUTATIVE-RELATED"/>
    <property type="match status" value="1"/>
</dbReference>
<dbReference type="GO" id="GO:0016787">
    <property type="term" value="F:hydrolase activity"/>
    <property type="evidence" value="ECO:0007669"/>
    <property type="project" value="UniProtKB-KW"/>
</dbReference>
<accession>A0A6L2KBY4</accession>
<gene>
    <name evidence="5" type="ORF">Tci_017553</name>
</gene>
<evidence type="ECO:0000313" key="5">
    <source>
        <dbReference type="EMBL" id="GEU45575.1"/>
    </source>
</evidence>
<feature type="region of interest" description="Disordered" evidence="3">
    <location>
        <begin position="180"/>
        <end position="228"/>
    </location>
</feature>
<dbReference type="EMBL" id="BKCJ010002004">
    <property type="protein sequence ID" value="GEU45575.1"/>
    <property type="molecule type" value="Genomic_DNA"/>
</dbReference>
<feature type="domain" description="Integrase catalytic" evidence="4">
    <location>
        <begin position="68"/>
        <end position="166"/>
    </location>
</feature>
<organism evidence="5">
    <name type="scientific">Tanacetum cinerariifolium</name>
    <name type="common">Dalmatian daisy</name>
    <name type="synonym">Chrysanthemum cinerariifolium</name>
    <dbReference type="NCBI Taxonomy" id="118510"/>
    <lineage>
        <taxon>Eukaryota</taxon>
        <taxon>Viridiplantae</taxon>
        <taxon>Streptophyta</taxon>
        <taxon>Embryophyta</taxon>
        <taxon>Tracheophyta</taxon>
        <taxon>Spermatophyta</taxon>
        <taxon>Magnoliopsida</taxon>
        <taxon>eudicotyledons</taxon>
        <taxon>Gunneridae</taxon>
        <taxon>Pentapetalae</taxon>
        <taxon>asterids</taxon>
        <taxon>campanulids</taxon>
        <taxon>Asterales</taxon>
        <taxon>Asteraceae</taxon>
        <taxon>Asteroideae</taxon>
        <taxon>Anthemideae</taxon>
        <taxon>Anthemidinae</taxon>
        <taxon>Tanacetum</taxon>
    </lineage>
</organism>
<dbReference type="InterPro" id="IPR012337">
    <property type="entry name" value="RNaseH-like_sf"/>
</dbReference>
<dbReference type="GO" id="GO:0046872">
    <property type="term" value="F:metal ion binding"/>
    <property type="evidence" value="ECO:0007669"/>
    <property type="project" value="UniProtKB-KW"/>
</dbReference>
<evidence type="ECO:0000256" key="1">
    <source>
        <dbReference type="ARBA" id="ARBA00022723"/>
    </source>
</evidence>
<dbReference type="InterPro" id="IPR039537">
    <property type="entry name" value="Retrotran_Ty1/copia-like"/>
</dbReference>
<dbReference type="Pfam" id="PF07727">
    <property type="entry name" value="RVT_2"/>
    <property type="match status" value="1"/>
</dbReference>
<proteinExistence type="predicted"/>
<feature type="compositionally biased region" description="Polar residues" evidence="3">
    <location>
        <begin position="204"/>
        <end position="213"/>
    </location>
</feature>
<feature type="compositionally biased region" description="Basic and acidic residues" evidence="3">
    <location>
        <begin position="215"/>
        <end position="228"/>
    </location>
</feature>
<dbReference type="InterPro" id="IPR001584">
    <property type="entry name" value="Integrase_cat-core"/>
</dbReference>
<dbReference type="PROSITE" id="PS50994">
    <property type="entry name" value="INTEGRASE"/>
    <property type="match status" value="1"/>
</dbReference>
<evidence type="ECO:0000256" key="3">
    <source>
        <dbReference type="SAM" id="MobiDB-lite"/>
    </source>
</evidence>
<keyword evidence="2" id="KW-0378">Hydrolase</keyword>
<dbReference type="GO" id="GO:0015074">
    <property type="term" value="P:DNA integration"/>
    <property type="evidence" value="ECO:0007669"/>
    <property type="project" value="InterPro"/>
</dbReference>
<dbReference type="InterPro" id="IPR036397">
    <property type="entry name" value="RNaseH_sf"/>
</dbReference>
<dbReference type="SUPFAM" id="SSF53098">
    <property type="entry name" value="Ribonuclease H-like"/>
    <property type="match status" value="1"/>
</dbReference>
<evidence type="ECO:0000256" key="2">
    <source>
        <dbReference type="ARBA" id="ARBA00022801"/>
    </source>
</evidence>
<name>A0A6L2KBY4_TANCI</name>
<dbReference type="GO" id="GO:0003676">
    <property type="term" value="F:nucleic acid binding"/>
    <property type="evidence" value="ECO:0007669"/>
    <property type="project" value="InterPro"/>
</dbReference>